<gene>
    <name evidence="2" type="ORF">BN12_530020</name>
</gene>
<dbReference type="Proteomes" id="UP000035721">
    <property type="component" value="Unassembled WGS sequence"/>
</dbReference>
<dbReference type="AlphaFoldDB" id="A0A077M1H8"/>
<feature type="region of interest" description="Disordered" evidence="1">
    <location>
        <begin position="226"/>
        <end position="246"/>
    </location>
</feature>
<dbReference type="EMBL" id="CAJB01000385">
    <property type="protein sequence ID" value="CCH79686.1"/>
    <property type="molecule type" value="Genomic_DNA"/>
</dbReference>
<organism evidence="2 3">
    <name type="scientific">Nostocoides japonicum T1-X7</name>
    <dbReference type="NCBI Taxonomy" id="1194083"/>
    <lineage>
        <taxon>Bacteria</taxon>
        <taxon>Bacillati</taxon>
        <taxon>Actinomycetota</taxon>
        <taxon>Actinomycetes</taxon>
        <taxon>Micrococcales</taxon>
        <taxon>Intrasporangiaceae</taxon>
        <taxon>Nostocoides</taxon>
    </lineage>
</organism>
<proteinExistence type="predicted"/>
<reference evidence="2 3" key="1">
    <citation type="journal article" date="2013" name="ISME J.">
        <title>A metabolic model for members of the genus Tetrasphaera involved in enhanced biological phosphorus removal.</title>
        <authorList>
            <person name="Kristiansen R."/>
            <person name="Nguyen H.T.T."/>
            <person name="Saunders A.M."/>
            <person name="Nielsen J.L."/>
            <person name="Wimmer R."/>
            <person name="Le V.Q."/>
            <person name="McIlroy S.J."/>
            <person name="Petrovski S."/>
            <person name="Seviour R.J."/>
            <person name="Calteau A."/>
            <person name="Nielsen K.L."/>
            <person name="Nielsen P.H."/>
        </authorList>
    </citation>
    <scope>NUCLEOTIDE SEQUENCE [LARGE SCALE GENOMIC DNA]</scope>
    <source>
        <strain evidence="2 3">T1-X7</strain>
    </source>
</reference>
<sequence>MSTEITVTMTPRTVQCLIASASRLHALHCVVTSDATCRPVVWWQADAMPRMTVGWSREVGAFTASSPVAAGTPVRPGFTTPVPPGELLRVGAGGIGEVLREGYPGVVAFLNTTTSPFVVGLAAVPDGAREPRPICATTLHGRILQTLRPAGRVLLVFTSGRLAVGTVVGDDVASEPGCYSPALLVDVDPDEERQVAYDIDEGWSTDDDGSWATPLPATADLLAAAVRPTLGPQTRGPGTSGPAGGP</sequence>
<comment type="caution">
    <text evidence="2">The sequence shown here is derived from an EMBL/GenBank/DDBJ whole genome shotgun (WGS) entry which is preliminary data.</text>
</comment>
<name>A0A077M1H8_9MICO</name>
<dbReference type="OrthoDB" id="1336646at2"/>
<dbReference type="RefSeq" id="WP_048551607.1">
    <property type="nucleotide sequence ID" value="NZ_HF570958.1"/>
</dbReference>
<accession>A0A077M1H8</accession>
<evidence type="ECO:0000313" key="3">
    <source>
        <dbReference type="Proteomes" id="UP000035721"/>
    </source>
</evidence>
<evidence type="ECO:0000256" key="1">
    <source>
        <dbReference type="SAM" id="MobiDB-lite"/>
    </source>
</evidence>
<keyword evidence="3" id="KW-1185">Reference proteome</keyword>
<protein>
    <submittedName>
        <fullName evidence="2">Uncharacterized protein</fullName>
    </submittedName>
</protein>
<evidence type="ECO:0000313" key="2">
    <source>
        <dbReference type="EMBL" id="CCH79686.1"/>
    </source>
</evidence>